<organism evidence="1 2">
    <name type="scientific">Trifolium pratense</name>
    <name type="common">Red clover</name>
    <dbReference type="NCBI Taxonomy" id="57577"/>
    <lineage>
        <taxon>Eukaryota</taxon>
        <taxon>Viridiplantae</taxon>
        <taxon>Streptophyta</taxon>
        <taxon>Embryophyta</taxon>
        <taxon>Tracheophyta</taxon>
        <taxon>Spermatophyta</taxon>
        <taxon>Magnoliopsida</taxon>
        <taxon>eudicotyledons</taxon>
        <taxon>Gunneridae</taxon>
        <taxon>Pentapetalae</taxon>
        <taxon>rosids</taxon>
        <taxon>fabids</taxon>
        <taxon>Fabales</taxon>
        <taxon>Fabaceae</taxon>
        <taxon>Papilionoideae</taxon>
        <taxon>50 kb inversion clade</taxon>
        <taxon>NPAAA clade</taxon>
        <taxon>Hologalegina</taxon>
        <taxon>IRL clade</taxon>
        <taxon>Trifolieae</taxon>
        <taxon>Trifolium</taxon>
    </lineage>
</organism>
<feature type="non-terminal residue" evidence="1">
    <location>
        <position position="1"/>
    </location>
</feature>
<name>A0A2K3K071_TRIPR</name>
<dbReference type="AlphaFoldDB" id="A0A2K3K071"/>
<gene>
    <name evidence="1" type="ORF">L195_g051533</name>
</gene>
<dbReference type="EMBL" id="ASHM01081173">
    <property type="protein sequence ID" value="PNX59662.1"/>
    <property type="molecule type" value="Genomic_DNA"/>
</dbReference>
<protein>
    <submittedName>
        <fullName evidence="1">Uncharacterized protein</fullName>
    </submittedName>
</protein>
<evidence type="ECO:0000313" key="1">
    <source>
        <dbReference type="EMBL" id="PNX59662.1"/>
    </source>
</evidence>
<proteinExistence type="predicted"/>
<accession>A0A2K3K071</accession>
<comment type="caution">
    <text evidence="1">The sequence shown here is derived from an EMBL/GenBank/DDBJ whole genome shotgun (WGS) entry which is preliminary data.</text>
</comment>
<reference evidence="1 2" key="2">
    <citation type="journal article" date="2017" name="Front. Plant Sci.">
        <title>Gene Classification and Mining of Molecular Markers Useful in Red Clover (Trifolium pratense) Breeding.</title>
        <authorList>
            <person name="Istvanek J."/>
            <person name="Dluhosova J."/>
            <person name="Dluhos P."/>
            <person name="Patkova L."/>
            <person name="Nedelnik J."/>
            <person name="Repkova J."/>
        </authorList>
    </citation>
    <scope>NUCLEOTIDE SEQUENCE [LARGE SCALE GENOMIC DNA]</scope>
    <source>
        <strain evidence="2">cv. Tatra</strain>
        <tissue evidence="1">Young leaves</tissue>
    </source>
</reference>
<reference evidence="1 2" key="1">
    <citation type="journal article" date="2014" name="Am. J. Bot.">
        <title>Genome assembly and annotation for red clover (Trifolium pratense; Fabaceae).</title>
        <authorList>
            <person name="Istvanek J."/>
            <person name="Jaros M."/>
            <person name="Krenek A."/>
            <person name="Repkova J."/>
        </authorList>
    </citation>
    <scope>NUCLEOTIDE SEQUENCE [LARGE SCALE GENOMIC DNA]</scope>
    <source>
        <strain evidence="2">cv. Tatra</strain>
        <tissue evidence="1">Young leaves</tissue>
    </source>
</reference>
<sequence>RFTKAAMTKIDEAQHTCSPLGFIAALKRNGV</sequence>
<dbReference type="Proteomes" id="UP000236291">
    <property type="component" value="Unassembled WGS sequence"/>
</dbReference>
<evidence type="ECO:0000313" key="2">
    <source>
        <dbReference type="Proteomes" id="UP000236291"/>
    </source>
</evidence>